<evidence type="ECO:0000256" key="7">
    <source>
        <dbReference type="RuleBase" id="RU003968"/>
    </source>
</evidence>
<dbReference type="PROSITE" id="PS00623">
    <property type="entry name" value="GMC_OXRED_1"/>
    <property type="match status" value="1"/>
</dbReference>
<evidence type="ECO:0000313" key="9">
    <source>
        <dbReference type="EMBL" id="KFX69465.1"/>
    </source>
</evidence>
<comment type="similarity">
    <text evidence="2 7">Belongs to the GMC oxidoreductase family.</text>
</comment>
<dbReference type="PIRSF" id="PIRSF000137">
    <property type="entry name" value="Alcohol_oxidase"/>
    <property type="match status" value="1"/>
</dbReference>
<evidence type="ECO:0000256" key="4">
    <source>
        <dbReference type="ARBA" id="ARBA00022827"/>
    </source>
</evidence>
<feature type="domain" description="Glucose-methanol-choline oxidoreductase N-terminal" evidence="8">
    <location>
        <begin position="83"/>
        <end position="106"/>
    </location>
</feature>
<dbReference type="InterPro" id="IPR000172">
    <property type="entry name" value="GMC_OxRdtase_N"/>
</dbReference>
<name>A0A0A1YHW6_9PSED</name>
<keyword evidence="4 6" id="KW-0274">FAD</keyword>
<evidence type="ECO:0000256" key="2">
    <source>
        <dbReference type="ARBA" id="ARBA00010790"/>
    </source>
</evidence>
<dbReference type="InterPro" id="IPR007867">
    <property type="entry name" value="GMC_OxRtase_C"/>
</dbReference>
<comment type="caution">
    <text evidence="9">The sequence shown here is derived from an EMBL/GenBank/DDBJ whole genome shotgun (WGS) entry which is preliminary data.</text>
</comment>
<dbReference type="PANTHER" id="PTHR11552">
    <property type="entry name" value="GLUCOSE-METHANOL-CHOLINE GMC OXIDOREDUCTASE"/>
    <property type="match status" value="1"/>
</dbReference>
<dbReference type="eggNOG" id="COG2303">
    <property type="taxonomic scope" value="Bacteria"/>
</dbReference>
<evidence type="ECO:0000256" key="5">
    <source>
        <dbReference type="ARBA" id="ARBA00023002"/>
    </source>
</evidence>
<reference evidence="9 10" key="1">
    <citation type="journal article" date="2014" name="Genome Announc.">
        <title>Draft Genome Sequence of Petroleum Oil-Degrading Marine Bacterium Pseudomonas taeanensis Strain MS-3, Isolated from a Crude Oil-Contaminated Seashore.</title>
        <authorList>
            <person name="Lee S.Y."/>
            <person name="Kim S.H."/>
            <person name="Lee D.G."/>
            <person name="Shin S."/>
            <person name="Yun S.H."/>
            <person name="Choi C.W."/>
            <person name="Chung Y.H."/>
            <person name="Choi J.S."/>
            <person name="Kahng H.Y."/>
            <person name="Kim S.I."/>
        </authorList>
    </citation>
    <scope>NUCLEOTIDE SEQUENCE [LARGE SCALE GENOMIC DNA]</scope>
    <source>
        <strain evidence="9 10">MS-3</strain>
    </source>
</reference>
<dbReference type="InterPro" id="IPR012132">
    <property type="entry name" value="GMC_OxRdtase"/>
</dbReference>
<dbReference type="Pfam" id="PF05199">
    <property type="entry name" value="GMC_oxred_C"/>
    <property type="match status" value="1"/>
</dbReference>
<dbReference type="Pfam" id="PF00732">
    <property type="entry name" value="GMC_oxred_N"/>
    <property type="match status" value="1"/>
</dbReference>
<protein>
    <submittedName>
        <fullName evidence="9">Choline dehydrogenase</fullName>
    </submittedName>
</protein>
<evidence type="ECO:0000259" key="8">
    <source>
        <dbReference type="PROSITE" id="PS00623"/>
    </source>
</evidence>
<sequence length="547" mass="60381">MKSSYDYIIVGAGTAGCVLAHRLSESGEYSVLLLEHGGDDRSWIIQMPAGLRSAFKPTSKYNYWFKTTPQRQLNSREIDQPRGKVLGGSSSINGMTFLRGNPRDYDDWADIEGCSGWSFADCLPYFKKVERRDGSADDYRSNSGRVGVKTQKDLNPLNIAFLEAGQQAGHVLTGDVNGYAQEGVSRFEMSVEKGFRSSSARSYLHAQGKRANLDVATGVKVLRVTVKNGRATGVELTKGKRTLTVRASREVVMSAGVFGTPQILMLSGIGPEAHLREHGIEVIHNAPMLGENLQDHLEAHIQVETDQSVSLNKYLKPHLMLWAGIQWFGWKGGVASVNQCNVGAFLRTDADVTHPNIQFHFFPVFFGENWIPNPSKNGYRLGAGPMRPESRGRVRLASANPMDAPLIDPNYLATERDWYEMRQGLKMGRELLSQPAFKDFHRREDLPGVNVRTDAELDEFIRKDASSAFHPCGTARMGANGDDRAVVDLNLKMRGIDGLRIVDASIIPAVPSANINACVYMIAEKAADLILGKTPLAPEFVAYHRAI</sequence>
<dbReference type="InterPro" id="IPR036188">
    <property type="entry name" value="FAD/NAD-bd_sf"/>
</dbReference>
<dbReference type="PANTHER" id="PTHR11552:SF147">
    <property type="entry name" value="CHOLINE DEHYDROGENASE, MITOCHONDRIAL"/>
    <property type="match status" value="1"/>
</dbReference>
<keyword evidence="3 7" id="KW-0285">Flavoprotein</keyword>
<feature type="binding site" evidence="6">
    <location>
        <position position="85"/>
    </location>
    <ligand>
        <name>FAD</name>
        <dbReference type="ChEBI" id="CHEBI:57692"/>
    </ligand>
</feature>
<proteinExistence type="inferred from homology"/>
<evidence type="ECO:0000256" key="3">
    <source>
        <dbReference type="ARBA" id="ARBA00022630"/>
    </source>
</evidence>
<accession>A0A0A1YHW6</accession>
<dbReference type="NCBIfam" id="NF002550">
    <property type="entry name" value="PRK02106.1"/>
    <property type="match status" value="1"/>
</dbReference>
<dbReference type="Gene3D" id="3.50.50.60">
    <property type="entry name" value="FAD/NAD(P)-binding domain"/>
    <property type="match status" value="1"/>
</dbReference>
<dbReference type="SUPFAM" id="SSF54373">
    <property type="entry name" value="FAD-linked reductases, C-terminal domain"/>
    <property type="match status" value="1"/>
</dbReference>
<dbReference type="Gene3D" id="3.30.560.10">
    <property type="entry name" value="Glucose Oxidase, domain 3"/>
    <property type="match status" value="1"/>
</dbReference>
<dbReference type="STRING" id="1395571.TMS3_0113655"/>
<dbReference type="AlphaFoldDB" id="A0A0A1YHW6"/>
<comment type="cofactor">
    <cofactor evidence="1 6">
        <name>FAD</name>
        <dbReference type="ChEBI" id="CHEBI:57692"/>
    </cofactor>
</comment>
<organism evidence="9 10">
    <name type="scientific">Pseudomonas taeanensis MS-3</name>
    <dbReference type="NCBI Taxonomy" id="1395571"/>
    <lineage>
        <taxon>Bacteria</taxon>
        <taxon>Pseudomonadati</taxon>
        <taxon>Pseudomonadota</taxon>
        <taxon>Gammaproteobacteria</taxon>
        <taxon>Pseudomonadales</taxon>
        <taxon>Pseudomonadaceae</taxon>
        <taxon>Pseudomonas</taxon>
    </lineage>
</organism>
<dbReference type="GO" id="GO:0050660">
    <property type="term" value="F:flavin adenine dinucleotide binding"/>
    <property type="evidence" value="ECO:0007669"/>
    <property type="project" value="InterPro"/>
</dbReference>
<dbReference type="PROSITE" id="PS51257">
    <property type="entry name" value="PROKAR_LIPOPROTEIN"/>
    <property type="match status" value="1"/>
</dbReference>
<dbReference type="OrthoDB" id="9785276at2"/>
<evidence type="ECO:0000256" key="6">
    <source>
        <dbReference type="PIRSR" id="PIRSR000137-2"/>
    </source>
</evidence>
<keyword evidence="10" id="KW-1185">Reference proteome</keyword>
<dbReference type="Proteomes" id="UP000030063">
    <property type="component" value="Unassembled WGS sequence"/>
</dbReference>
<evidence type="ECO:0000256" key="1">
    <source>
        <dbReference type="ARBA" id="ARBA00001974"/>
    </source>
</evidence>
<dbReference type="EMBL" id="AWSQ01000003">
    <property type="protein sequence ID" value="KFX69465.1"/>
    <property type="molecule type" value="Genomic_DNA"/>
</dbReference>
<feature type="binding site" evidence="6">
    <location>
        <position position="221"/>
    </location>
    <ligand>
        <name>FAD</name>
        <dbReference type="ChEBI" id="CHEBI:57692"/>
    </ligand>
</feature>
<dbReference type="RefSeq" id="WP_025165772.1">
    <property type="nucleotide sequence ID" value="NZ_AWSQ01000003.1"/>
</dbReference>
<dbReference type="GO" id="GO:0016614">
    <property type="term" value="F:oxidoreductase activity, acting on CH-OH group of donors"/>
    <property type="evidence" value="ECO:0007669"/>
    <property type="project" value="InterPro"/>
</dbReference>
<evidence type="ECO:0000313" key="10">
    <source>
        <dbReference type="Proteomes" id="UP000030063"/>
    </source>
</evidence>
<dbReference type="SUPFAM" id="SSF51905">
    <property type="entry name" value="FAD/NAD(P)-binding domain"/>
    <property type="match status" value="1"/>
</dbReference>
<gene>
    <name evidence="9" type="ORF">TMS3_0113655</name>
</gene>
<keyword evidence="5" id="KW-0560">Oxidoreductase</keyword>